<keyword evidence="1" id="KW-0732">Signal</keyword>
<evidence type="ECO:0008006" key="4">
    <source>
        <dbReference type="Google" id="ProtNLM"/>
    </source>
</evidence>
<feature type="chain" id="PRO_5008058485" description="Secreted protein" evidence="1">
    <location>
        <begin position="21"/>
        <end position="121"/>
    </location>
</feature>
<evidence type="ECO:0000313" key="2">
    <source>
        <dbReference type="EMBL" id="OAG09280.1"/>
    </source>
</evidence>
<keyword evidence="3" id="KW-1185">Reference proteome</keyword>
<sequence length="121" mass="13481">MQFSKLPAFMLFVAGRIATADIMQTYYWAGAASPPAGRDAPFTIDWQYNDGNWHRGVNAGYDYCNFGTGVYTQEYLCLYTNSWTARFKFQNEGERCMKLSSCGGTLCGGNPCTACTWLEGC</sequence>
<accession>A0A177CQV9</accession>
<protein>
    <recommendedName>
        <fullName evidence="4">Secreted protein</fullName>
    </recommendedName>
</protein>
<feature type="signal peptide" evidence="1">
    <location>
        <begin position="1"/>
        <end position="20"/>
    </location>
</feature>
<dbReference type="EMBL" id="KV441549">
    <property type="protein sequence ID" value="OAG09280.1"/>
    <property type="molecule type" value="Genomic_DNA"/>
</dbReference>
<proteinExistence type="predicted"/>
<dbReference type="InParanoid" id="A0A177CQV9"/>
<organism evidence="2 3">
    <name type="scientific">Paraphaeosphaeria sporulosa</name>
    <dbReference type="NCBI Taxonomy" id="1460663"/>
    <lineage>
        <taxon>Eukaryota</taxon>
        <taxon>Fungi</taxon>
        <taxon>Dikarya</taxon>
        <taxon>Ascomycota</taxon>
        <taxon>Pezizomycotina</taxon>
        <taxon>Dothideomycetes</taxon>
        <taxon>Pleosporomycetidae</taxon>
        <taxon>Pleosporales</taxon>
        <taxon>Massarineae</taxon>
        <taxon>Didymosphaeriaceae</taxon>
        <taxon>Paraphaeosphaeria</taxon>
    </lineage>
</organism>
<reference evidence="2 3" key="1">
    <citation type="submission" date="2016-05" db="EMBL/GenBank/DDBJ databases">
        <title>Comparative analysis of secretome profiles of manganese(II)-oxidizing ascomycete fungi.</title>
        <authorList>
            <consortium name="DOE Joint Genome Institute"/>
            <person name="Zeiner C.A."/>
            <person name="Purvine S.O."/>
            <person name="Zink E.M."/>
            <person name="Wu S."/>
            <person name="Pasa-Tolic L."/>
            <person name="Chaput D.L."/>
            <person name="Haridas S."/>
            <person name="Grigoriev I.V."/>
            <person name="Santelli C.M."/>
            <person name="Hansel C.M."/>
        </authorList>
    </citation>
    <scope>NUCLEOTIDE SEQUENCE [LARGE SCALE GENOMIC DNA]</scope>
    <source>
        <strain evidence="2 3">AP3s5-JAC2a</strain>
    </source>
</reference>
<dbReference type="OrthoDB" id="10268288at2759"/>
<dbReference type="AlphaFoldDB" id="A0A177CQV9"/>
<gene>
    <name evidence="2" type="ORF">CC84DRAFT_1212731</name>
</gene>
<dbReference type="RefSeq" id="XP_018039645.1">
    <property type="nucleotide sequence ID" value="XM_018182477.1"/>
</dbReference>
<name>A0A177CQV9_9PLEO</name>
<evidence type="ECO:0000256" key="1">
    <source>
        <dbReference type="SAM" id="SignalP"/>
    </source>
</evidence>
<dbReference type="GeneID" id="28765963"/>
<dbReference type="Proteomes" id="UP000077069">
    <property type="component" value="Unassembled WGS sequence"/>
</dbReference>
<evidence type="ECO:0000313" key="3">
    <source>
        <dbReference type="Proteomes" id="UP000077069"/>
    </source>
</evidence>